<dbReference type="AlphaFoldDB" id="A0A1E8Q8J2"/>
<dbReference type="Proteomes" id="UP000178953">
    <property type="component" value="Unassembled WGS sequence"/>
</dbReference>
<evidence type="ECO:0000256" key="1">
    <source>
        <dbReference type="ARBA" id="ARBA00006484"/>
    </source>
</evidence>
<reference evidence="4 5" key="1">
    <citation type="submission" date="2016-09" db="EMBL/GenBank/DDBJ databases">
        <title>genome sequence of Mycobacterium sp. 739 SCH.</title>
        <authorList>
            <person name="Greninger A.L."/>
            <person name="Qin X."/>
            <person name="Jerome K."/>
            <person name="Vora S."/>
            <person name="Quinn K."/>
        </authorList>
    </citation>
    <scope>NUCLEOTIDE SEQUENCE [LARGE SCALE GENOMIC DNA]</scope>
    <source>
        <strain evidence="4 5">SCH</strain>
    </source>
</reference>
<organism evidence="4 5">
    <name type="scientific">Mycolicibacterium grossiae</name>
    <dbReference type="NCBI Taxonomy" id="1552759"/>
    <lineage>
        <taxon>Bacteria</taxon>
        <taxon>Bacillati</taxon>
        <taxon>Actinomycetota</taxon>
        <taxon>Actinomycetes</taxon>
        <taxon>Mycobacteriales</taxon>
        <taxon>Mycobacteriaceae</taxon>
        <taxon>Mycolicibacterium</taxon>
    </lineage>
</organism>
<name>A0A1E8Q8J2_9MYCO</name>
<evidence type="ECO:0000256" key="2">
    <source>
        <dbReference type="ARBA" id="ARBA00023002"/>
    </source>
</evidence>
<dbReference type="SUPFAM" id="SSF51735">
    <property type="entry name" value="NAD(P)-binding Rossmann-fold domains"/>
    <property type="match status" value="1"/>
</dbReference>
<dbReference type="PANTHER" id="PTHR43008">
    <property type="entry name" value="BENZIL REDUCTASE"/>
    <property type="match status" value="1"/>
</dbReference>
<feature type="domain" description="Ketoreductase" evidence="3">
    <location>
        <begin position="11"/>
        <end position="190"/>
    </location>
</feature>
<keyword evidence="5" id="KW-1185">Reference proteome</keyword>
<dbReference type="SMART" id="SM00822">
    <property type="entry name" value="PKS_KR"/>
    <property type="match status" value="1"/>
</dbReference>
<evidence type="ECO:0000313" key="5">
    <source>
        <dbReference type="Proteomes" id="UP000178953"/>
    </source>
</evidence>
<dbReference type="InterPro" id="IPR057326">
    <property type="entry name" value="KR_dom"/>
</dbReference>
<dbReference type="InterPro" id="IPR002347">
    <property type="entry name" value="SDR_fam"/>
</dbReference>
<gene>
    <name evidence="4" type="ORF">BEL07_05475</name>
</gene>
<keyword evidence="2" id="KW-0560">Oxidoreductase</keyword>
<sequence length="251" mass="26024">MEERMSDLTGKVALVTGATSGIGLAGARALAQQGAYVFLVGRRQEALDEAVRGIGPDRASAIRADVTEQADLDHVAAVIEGSGRRLDVVFANAGISEVAVLGDLTWEHYRSIFDTNVGGITFAVQAALPLLNDGASIILCGSSGDVKAAPGNSVYAASKAAIRSLARSWAAELVDRKIRVNVVAPGLTQTPGLADLFTGADDALADLTATVPMQRRARPEEIGSVVTFLASESSSFMTGSEIYVDGGASQF</sequence>
<evidence type="ECO:0000313" key="4">
    <source>
        <dbReference type="EMBL" id="OFJ54802.1"/>
    </source>
</evidence>
<protein>
    <submittedName>
        <fullName evidence="4">Short-chain dehydrogenase</fullName>
    </submittedName>
</protein>
<dbReference type="InterPro" id="IPR020904">
    <property type="entry name" value="Sc_DH/Rdtase_CS"/>
</dbReference>
<dbReference type="PROSITE" id="PS00061">
    <property type="entry name" value="ADH_SHORT"/>
    <property type="match status" value="1"/>
</dbReference>
<evidence type="ECO:0000259" key="3">
    <source>
        <dbReference type="SMART" id="SM00822"/>
    </source>
</evidence>
<comment type="caution">
    <text evidence="4">The sequence shown here is derived from an EMBL/GenBank/DDBJ whole genome shotgun (WGS) entry which is preliminary data.</text>
</comment>
<dbReference type="FunFam" id="3.40.50.720:FF:000084">
    <property type="entry name" value="Short-chain dehydrogenase reductase"/>
    <property type="match status" value="1"/>
</dbReference>
<dbReference type="EMBL" id="MCHX01000009">
    <property type="protein sequence ID" value="OFJ54802.1"/>
    <property type="molecule type" value="Genomic_DNA"/>
</dbReference>
<dbReference type="OrthoDB" id="9803333at2"/>
<dbReference type="PANTHER" id="PTHR43008:SF4">
    <property type="entry name" value="CHAIN DEHYDROGENASE, PUTATIVE (AFU_ORTHOLOGUE AFUA_4G08710)-RELATED"/>
    <property type="match status" value="1"/>
</dbReference>
<dbReference type="PRINTS" id="PR00081">
    <property type="entry name" value="GDHRDH"/>
</dbReference>
<dbReference type="Gene3D" id="3.40.50.720">
    <property type="entry name" value="NAD(P)-binding Rossmann-like Domain"/>
    <property type="match status" value="1"/>
</dbReference>
<dbReference type="GO" id="GO:0050664">
    <property type="term" value="F:oxidoreductase activity, acting on NAD(P)H, oxygen as acceptor"/>
    <property type="evidence" value="ECO:0007669"/>
    <property type="project" value="TreeGrafter"/>
</dbReference>
<comment type="similarity">
    <text evidence="1">Belongs to the short-chain dehydrogenases/reductases (SDR) family.</text>
</comment>
<dbReference type="InterPro" id="IPR036291">
    <property type="entry name" value="NAD(P)-bd_dom_sf"/>
</dbReference>
<proteinExistence type="inferred from homology"/>
<dbReference type="CDD" id="cd05233">
    <property type="entry name" value="SDR_c"/>
    <property type="match status" value="1"/>
</dbReference>
<dbReference type="Pfam" id="PF13561">
    <property type="entry name" value="adh_short_C2"/>
    <property type="match status" value="1"/>
</dbReference>
<accession>A0A1E8Q8J2</accession>